<organism evidence="1 2">
    <name type="scientific">Thermostaphylospora chromogena</name>
    <dbReference type="NCBI Taxonomy" id="35622"/>
    <lineage>
        <taxon>Bacteria</taxon>
        <taxon>Bacillati</taxon>
        <taxon>Actinomycetota</taxon>
        <taxon>Actinomycetes</taxon>
        <taxon>Streptosporangiales</taxon>
        <taxon>Thermomonosporaceae</taxon>
        <taxon>Thermostaphylospora</taxon>
    </lineage>
</organism>
<dbReference type="AlphaFoldDB" id="A0A1H1GZI4"/>
<sequence>MSEAVAFWVDHDYDRERARDGVSRYGEQVRADTEAFADSFGDIAPVSFACTAWRLATAPVLSPGFVRWHRRVLSARCVRNEWDGSLSARIGLVSPRPATLSWSPDWQGDREWRDWPQTFGQFLEPSEQDLVKTSYLRAMLLVQTPIPLEGLPDPPAGPDDDLEGTARRTVVLLARRLNEAVGPIIRQLERW</sequence>
<keyword evidence="2" id="KW-1185">Reference proteome</keyword>
<reference evidence="1 2" key="1">
    <citation type="submission" date="2016-10" db="EMBL/GenBank/DDBJ databases">
        <authorList>
            <person name="de Groot N.N."/>
        </authorList>
    </citation>
    <scope>NUCLEOTIDE SEQUENCE [LARGE SCALE GENOMIC DNA]</scope>
    <source>
        <strain evidence="1 2">DSM 43794</strain>
    </source>
</reference>
<proteinExistence type="predicted"/>
<dbReference type="RefSeq" id="WP_093260845.1">
    <property type="nucleotide sequence ID" value="NZ_FNKK01000002.1"/>
</dbReference>
<evidence type="ECO:0000313" key="2">
    <source>
        <dbReference type="Proteomes" id="UP000217103"/>
    </source>
</evidence>
<gene>
    <name evidence="1" type="ORF">SAMN04489764_3938</name>
</gene>
<accession>A0A1H1GZI4</accession>
<name>A0A1H1GZI4_9ACTN</name>
<evidence type="ECO:0000313" key="1">
    <source>
        <dbReference type="EMBL" id="SDR18561.1"/>
    </source>
</evidence>
<protein>
    <submittedName>
        <fullName evidence="1">Uncharacterized protein</fullName>
    </submittedName>
</protein>
<dbReference type="OrthoDB" id="3686201at2"/>
<dbReference type="Proteomes" id="UP000217103">
    <property type="component" value="Unassembled WGS sequence"/>
</dbReference>
<dbReference type="EMBL" id="FNKK01000002">
    <property type="protein sequence ID" value="SDR18561.1"/>
    <property type="molecule type" value="Genomic_DNA"/>
</dbReference>
<dbReference type="STRING" id="35622.SAMN04489764_3938"/>